<accession>A0A1V4DF57</accession>
<organism evidence="2 3">
    <name type="scientific">Vagococcus martis</name>
    <dbReference type="NCBI Taxonomy" id="1768210"/>
    <lineage>
        <taxon>Bacteria</taxon>
        <taxon>Bacillati</taxon>
        <taxon>Bacillota</taxon>
        <taxon>Bacilli</taxon>
        <taxon>Lactobacillales</taxon>
        <taxon>Enterococcaceae</taxon>
        <taxon>Vagococcus</taxon>
    </lineage>
</organism>
<dbReference type="CDD" id="cd00158">
    <property type="entry name" value="RHOD"/>
    <property type="match status" value="1"/>
</dbReference>
<evidence type="ECO:0000313" key="2">
    <source>
        <dbReference type="EMBL" id="OPF86966.1"/>
    </source>
</evidence>
<comment type="caution">
    <text evidence="2">The sequence shown here is derived from an EMBL/GenBank/DDBJ whole genome shotgun (WGS) entry which is preliminary data.</text>
</comment>
<evidence type="ECO:0000259" key="1">
    <source>
        <dbReference type="PROSITE" id="PS50206"/>
    </source>
</evidence>
<dbReference type="Pfam" id="PF00581">
    <property type="entry name" value="Rhodanese"/>
    <property type="match status" value="1"/>
</dbReference>
<dbReference type="RefSeq" id="WP_079345110.1">
    <property type="nucleotide sequence ID" value="NZ_MVAB01000001.1"/>
</dbReference>
<dbReference type="SMART" id="SM00450">
    <property type="entry name" value="RHOD"/>
    <property type="match status" value="1"/>
</dbReference>
<dbReference type="Gene3D" id="3.40.250.10">
    <property type="entry name" value="Rhodanese-like domain"/>
    <property type="match status" value="1"/>
</dbReference>
<protein>
    <recommendedName>
        <fullName evidence="1">Rhodanese domain-containing protein</fullName>
    </recommendedName>
</protein>
<proteinExistence type="predicted"/>
<dbReference type="InterPro" id="IPR036873">
    <property type="entry name" value="Rhodanese-like_dom_sf"/>
</dbReference>
<dbReference type="EMBL" id="MVAB01000001">
    <property type="protein sequence ID" value="OPF86966.1"/>
    <property type="molecule type" value="Genomic_DNA"/>
</dbReference>
<gene>
    <name evidence="2" type="ORF">BW731_01495</name>
</gene>
<dbReference type="PANTHER" id="PTHR43031:SF17">
    <property type="entry name" value="SULFURTRANSFERASE YTWF-RELATED"/>
    <property type="match status" value="1"/>
</dbReference>
<dbReference type="AlphaFoldDB" id="A0A1V4DF57"/>
<name>A0A1V4DF57_9ENTE</name>
<evidence type="ECO:0000313" key="3">
    <source>
        <dbReference type="Proteomes" id="UP000189970"/>
    </source>
</evidence>
<sequence>MFLFKKVPSITAQELQEKLKKPIELIDVRSPEEFAQGHIPKAKNVPLDKIQSYKPKGKTVYVVCASGPRSKRATQYLVSQNVDAYNIEGGMMMWNGTLKVGYK</sequence>
<dbReference type="PROSITE" id="PS50206">
    <property type="entry name" value="RHODANESE_3"/>
    <property type="match status" value="1"/>
</dbReference>
<feature type="domain" description="Rhodanese" evidence="1">
    <location>
        <begin position="19"/>
        <end position="100"/>
    </location>
</feature>
<dbReference type="PANTHER" id="PTHR43031">
    <property type="entry name" value="FAD-DEPENDENT OXIDOREDUCTASE"/>
    <property type="match status" value="1"/>
</dbReference>
<dbReference type="InterPro" id="IPR001763">
    <property type="entry name" value="Rhodanese-like_dom"/>
</dbReference>
<reference evidence="2 3" key="1">
    <citation type="submission" date="2017-02" db="EMBL/GenBank/DDBJ databases">
        <title>Vagococcus cremeus sp. nov., isolated from the small intestine of a marten, Martes flavigula.</title>
        <authorList>
            <person name="Tak E.J."/>
            <person name="Bae J.-W."/>
        </authorList>
    </citation>
    <scope>NUCLEOTIDE SEQUENCE [LARGE SCALE GENOMIC DNA]</scope>
    <source>
        <strain evidence="2 3">D7T301</strain>
    </source>
</reference>
<dbReference type="InterPro" id="IPR050229">
    <property type="entry name" value="GlpE_sulfurtransferase"/>
</dbReference>
<dbReference type="SUPFAM" id="SSF52821">
    <property type="entry name" value="Rhodanese/Cell cycle control phosphatase"/>
    <property type="match status" value="1"/>
</dbReference>
<keyword evidence="3" id="KW-1185">Reference proteome</keyword>
<dbReference type="Proteomes" id="UP000189970">
    <property type="component" value="Unassembled WGS sequence"/>
</dbReference>